<reference evidence="9 10" key="1">
    <citation type="journal article" date="2017" name="Int. J. Parasitol.">
        <title>The genome of the protozoan parasite Cystoisospora suis and a reverse vaccinology approach to identify vaccine candidates.</title>
        <authorList>
            <person name="Palmieri N."/>
            <person name="Shrestha A."/>
            <person name="Ruttkowski B."/>
            <person name="Beck T."/>
            <person name="Vogl C."/>
            <person name="Tomley F."/>
            <person name="Blake D.P."/>
            <person name="Joachim A."/>
        </authorList>
    </citation>
    <scope>NUCLEOTIDE SEQUENCE [LARGE SCALE GENOMIC DNA]</scope>
    <source>
        <strain evidence="9 10">Wien I</strain>
    </source>
</reference>
<dbReference type="AlphaFoldDB" id="A0A2C6KFP0"/>
<dbReference type="GO" id="GO:0005736">
    <property type="term" value="C:RNA polymerase I complex"/>
    <property type="evidence" value="ECO:0007669"/>
    <property type="project" value="TreeGrafter"/>
</dbReference>
<dbReference type="VEuPathDB" id="ToxoDB:CSUI_010827"/>
<sequence length="231" mass="25764">MSLGGGMPLLHPRTATLLELLKINEKVQFAINILRHHDPIRALENPELWLELFEGTSSSTILSSKEDQEEEDGEGEEEKMEKKKIKKTKEIEAKERGKDEVKDRMEKNKKEGGGSLAGAASALSLEEREKLQEFVLTHAAGNSTWLTKYAVQLQQKVNEISDKTKAEKPAAAFGGVRQWLERKAGTIRQKMMGKRVNYAARTVLAPDALIGTNEVGIPLEFAMKLSIPEKV</sequence>
<evidence type="ECO:0000256" key="5">
    <source>
        <dbReference type="ARBA" id="ARBA00022695"/>
    </source>
</evidence>
<dbReference type="SUPFAM" id="SSF64484">
    <property type="entry name" value="beta and beta-prime subunits of DNA dependent RNA-polymerase"/>
    <property type="match status" value="1"/>
</dbReference>
<proteinExistence type="inferred from homology"/>
<comment type="caution">
    <text evidence="9">The sequence shown here is derived from an EMBL/GenBank/DDBJ whole genome shotgun (WGS) entry which is preliminary data.</text>
</comment>
<evidence type="ECO:0000256" key="2">
    <source>
        <dbReference type="ARBA" id="ARBA00012418"/>
    </source>
</evidence>
<keyword evidence="5" id="KW-0548">Nucleotidyltransferase</keyword>
<dbReference type="PANTHER" id="PTHR19376">
    <property type="entry name" value="DNA-DIRECTED RNA POLYMERASE"/>
    <property type="match status" value="1"/>
</dbReference>
<feature type="region of interest" description="Disordered" evidence="7">
    <location>
        <begin position="60"/>
        <end position="117"/>
    </location>
</feature>
<keyword evidence="4" id="KW-0808">Transferase</keyword>
<evidence type="ECO:0000256" key="1">
    <source>
        <dbReference type="ARBA" id="ARBA00006460"/>
    </source>
</evidence>
<keyword evidence="6" id="KW-0804">Transcription</keyword>
<evidence type="ECO:0000313" key="9">
    <source>
        <dbReference type="EMBL" id="PHJ15362.1"/>
    </source>
</evidence>
<dbReference type="RefSeq" id="XP_067917096.1">
    <property type="nucleotide sequence ID" value="XM_068070928.1"/>
</dbReference>
<dbReference type="EC" id="2.7.7.6" evidence="2"/>
<dbReference type="EMBL" id="MIGC01008474">
    <property type="protein sequence ID" value="PHJ15362.1"/>
    <property type="molecule type" value="Genomic_DNA"/>
</dbReference>
<comment type="similarity">
    <text evidence="1">Belongs to the RNA polymerase beta' chain family.</text>
</comment>
<dbReference type="Gene3D" id="2.40.40.20">
    <property type="match status" value="1"/>
</dbReference>
<dbReference type="PANTHER" id="PTHR19376:SF11">
    <property type="entry name" value="DNA-DIRECTED RNA POLYMERASE I SUBUNIT RPA1"/>
    <property type="match status" value="1"/>
</dbReference>
<evidence type="ECO:0000256" key="7">
    <source>
        <dbReference type="SAM" id="MobiDB-lite"/>
    </source>
</evidence>
<evidence type="ECO:0000256" key="3">
    <source>
        <dbReference type="ARBA" id="ARBA00022478"/>
    </source>
</evidence>
<keyword evidence="3 9" id="KW-0240">DNA-directed RNA polymerase</keyword>
<dbReference type="GO" id="GO:0006351">
    <property type="term" value="P:DNA-templated transcription"/>
    <property type="evidence" value="ECO:0007669"/>
    <property type="project" value="InterPro"/>
</dbReference>
<organism evidence="9 10">
    <name type="scientific">Cystoisospora suis</name>
    <dbReference type="NCBI Taxonomy" id="483139"/>
    <lineage>
        <taxon>Eukaryota</taxon>
        <taxon>Sar</taxon>
        <taxon>Alveolata</taxon>
        <taxon>Apicomplexa</taxon>
        <taxon>Conoidasida</taxon>
        <taxon>Coccidia</taxon>
        <taxon>Eucoccidiorida</taxon>
        <taxon>Eimeriorina</taxon>
        <taxon>Sarcocystidae</taxon>
        <taxon>Cystoisospora</taxon>
    </lineage>
</organism>
<gene>
    <name evidence="9" type="ORF">CSUI_010827</name>
</gene>
<evidence type="ECO:0000256" key="4">
    <source>
        <dbReference type="ARBA" id="ARBA00022679"/>
    </source>
</evidence>
<evidence type="ECO:0000313" key="10">
    <source>
        <dbReference type="Proteomes" id="UP000221165"/>
    </source>
</evidence>
<accession>A0A2C6KFP0</accession>
<name>A0A2C6KFP0_9APIC</name>
<dbReference type="Proteomes" id="UP000221165">
    <property type="component" value="Unassembled WGS sequence"/>
</dbReference>
<feature type="compositionally biased region" description="Basic and acidic residues" evidence="7">
    <location>
        <begin position="88"/>
        <end position="112"/>
    </location>
</feature>
<keyword evidence="10" id="KW-1185">Reference proteome</keyword>
<feature type="compositionally biased region" description="Acidic residues" evidence="7">
    <location>
        <begin position="67"/>
        <end position="78"/>
    </location>
</feature>
<feature type="non-terminal residue" evidence="9">
    <location>
        <position position="231"/>
    </location>
</feature>
<protein>
    <recommendedName>
        <fullName evidence="2">DNA-directed RNA polymerase</fullName>
        <ecNumber evidence="2">2.7.7.6</ecNumber>
    </recommendedName>
</protein>
<evidence type="ECO:0000259" key="8">
    <source>
        <dbReference type="Pfam" id="PF00623"/>
    </source>
</evidence>
<dbReference type="GO" id="GO:0003677">
    <property type="term" value="F:DNA binding"/>
    <property type="evidence" value="ECO:0007669"/>
    <property type="project" value="InterPro"/>
</dbReference>
<dbReference type="GO" id="GO:0003899">
    <property type="term" value="F:DNA-directed RNA polymerase activity"/>
    <property type="evidence" value="ECO:0007669"/>
    <property type="project" value="UniProtKB-EC"/>
</dbReference>
<dbReference type="InterPro" id="IPR000722">
    <property type="entry name" value="RNA_pol_asu"/>
</dbReference>
<feature type="domain" description="RNA polymerase alpha subunit" evidence="8">
    <location>
        <begin position="193"/>
        <end position="231"/>
    </location>
</feature>
<dbReference type="GeneID" id="94434139"/>
<dbReference type="InterPro" id="IPR045867">
    <property type="entry name" value="DNA-dir_RpoC_beta_prime"/>
</dbReference>
<evidence type="ECO:0000256" key="6">
    <source>
        <dbReference type="ARBA" id="ARBA00023163"/>
    </source>
</evidence>
<dbReference type="Pfam" id="PF00623">
    <property type="entry name" value="RNA_pol_Rpb1_2"/>
    <property type="match status" value="1"/>
</dbReference>
<dbReference type="OrthoDB" id="270392at2759"/>